<dbReference type="EMBL" id="BPUS01000003">
    <property type="protein sequence ID" value="GJH25343.1"/>
    <property type="molecule type" value="Genomic_DNA"/>
</dbReference>
<accession>A0AA37I9M2</accession>
<dbReference type="Gene3D" id="3.40.50.1820">
    <property type="entry name" value="alpha/beta hydrolase"/>
    <property type="match status" value="1"/>
</dbReference>
<dbReference type="PANTHER" id="PTHR40841:SF2">
    <property type="entry name" value="SIDEROPHORE-DEGRADING ESTERASE (EUROFUNG)"/>
    <property type="match status" value="1"/>
</dbReference>
<keyword evidence="2 3" id="KW-0378">Hydrolase</keyword>
<dbReference type="AlphaFoldDB" id="A0AA37I9M2"/>
<dbReference type="InterPro" id="IPR000801">
    <property type="entry name" value="Esterase-like"/>
</dbReference>
<evidence type="ECO:0000313" key="3">
    <source>
        <dbReference type="EMBL" id="GJH25343.1"/>
    </source>
</evidence>
<gene>
    <name evidence="3" type="ORF">CBA19CS42_12525</name>
</gene>
<dbReference type="InterPro" id="IPR052558">
    <property type="entry name" value="Siderophore_Hydrolase_D"/>
</dbReference>
<dbReference type="PANTHER" id="PTHR40841">
    <property type="entry name" value="SIDEROPHORE TRIACETYLFUSARININE C ESTERASE"/>
    <property type="match status" value="1"/>
</dbReference>
<evidence type="ECO:0000313" key="4">
    <source>
        <dbReference type="Proteomes" id="UP001055111"/>
    </source>
</evidence>
<evidence type="ECO:0000256" key="1">
    <source>
        <dbReference type="ARBA" id="ARBA00005622"/>
    </source>
</evidence>
<name>A0AA37I9M2_9BURK</name>
<dbReference type="InterPro" id="IPR029058">
    <property type="entry name" value="AB_hydrolase_fold"/>
</dbReference>
<dbReference type="RefSeq" id="WP_238211899.1">
    <property type="nucleotide sequence ID" value="NZ_BPUS01000003.1"/>
</dbReference>
<comment type="caution">
    <text evidence="3">The sequence shown here is derived from an EMBL/GenBank/DDBJ whole genome shotgun (WGS) entry which is preliminary data.</text>
</comment>
<dbReference type="SUPFAM" id="SSF53474">
    <property type="entry name" value="alpha/beta-Hydrolases"/>
    <property type="match status" value="1"/>
</dbReference>
<dbReference type="Pfam" id="PF00756">
    <property type="entry name" value="Esterase"/>
    <property type="match status" value="1"/>
</dbReference>
<comment type="similarity">
    <text evidence="1">Belongs to the esterase D family.</text>
</comment>
<dbReference type="GO" id="GO:0016788">
    <property type="term" value="F:hydrolase activity, acting on ester bonds"/>
    <property type="evidence" value="ECO:0007669"/>
    <property type="project" value="TreeGrafter"/>
</dbReference>
<sequence length="319" mass="35292">MTAPALEAWQPELREVIATTRSFTLRSEIVGGAFAVWVTVPPGYGAGDAALPVLYVADGNTQLAITAPTGSLMMMHETSPIRPFIQVTIGYLGDDARNFLKVRNRDLVPPGEPFPHQMAAHLRPRVERGTLSEEQYAAILADLSHSAGDRFLAFIERELHPRIAERWRVDADDVGLFGYSYGGLFAMYVFATASPLFTVIGASSPGILSAQSEVFQRYDRRIAEGDSMLPPRLHLTINDSETSSEFALYRDLSHNYLALVDRIRRTPLPGLRATAEVIRGETHGTGIVDAYRSFVRSCYTVRGHDPRTELAWPAEPHPN</sequence>
<evidence type="ECO:0000256" key="2">
    <source>
        <dbReference type="ARBA" id="ARBA00022801"/>
    </source>
</evidence>
<reference evidence="3" key="1">
    <citation type="submission" date="2022-09" db="EMBL/GenBank/DDBJ databases">
        <title>Isolation and characterization of 3-chlorobenzoate degrading bacteria from soils in Shizuoka.</title>
        <authorList>
            <person name="Ifat A."/>
            <person name="Ogawa N."/>
            <person name="Kimbara K."/>
            <person name="Moriuchi R."/>
            <person name="Dohra H."/>
            <person name="Shintani M."/>
        </authorList>
    </citation>
    <scope>NUCLEOTIDE SEQUENCE</scope>
    <source>
        <strain evidence="3">19CS4-2</strain>
    </source>
</reference>
<organism evidence="3 4">
    <name type="scientific">Caballeronia novacaledonica</name>
    <dbReference type="NCBI Taxonomy" id="1544861"/>
    <lineage>
        <taxon>Bacteria</taxon>
        <taxon>Pseudomonadati</taxon>
        <taxon>Pseudomonadota</taxon>
        <taxon>Betaproteobacteria</taxon>
        <taxon>Burkholderiales</taxon>
        <taxon>Burkholderiaceae</taxon>
        <taxon>Caballeronia</taxon>
    </lineage>
</organism>
<protein>
    <submittedName>
        <fullName evidence="3">Alpha/beta hydrolase</fullName>
    </submittedName>
</protein>
<dbReference type="Proteomes" id="UP001055111">
    <property type="component" value="Unassembled WGS sequence"/>
</dbReference>
<proteinExistence type="inferred from homology"/>